<feature type="domain" description="HTH LytTR-type" evidence="1">
    <location>
        <begin position="151"/>
        <end position="257"/>
    </location>
</feature>
<gene>
    <name evidence="2" type="ORF">MGR_1790</name>
</gene>
<sequence>MHLDEVGRTLAFAPANRNPAKAKASVMSSFEYRLQRVPQGVVILDRDRRVVSANRLARRMLETQGGTHGVAVIGTPILDLHPPMVRPKVQWLLDLALAQPDEPASMAMTLPLGTLVARVSLVEGADGPGYCLVFHLVEALPQAPVEPLLKLPLDARHGVRLLDVALAAALRAERHYSRIIATDGSQHPCTMGFAELSGRLDPVTFLQVHRSWIVNLRRAKAVERADGQWRIVLDVPGAEPVPVSRGKVEVLRQRLAV</sequence>
<dbReference type="CDD" id="cd00130">
    <property type="entry name" value="PAS"/>
    <property type="match status" value="1"/>
</dbReference>
<dbReference type="PROSITE" id="PS50930">
    <property type="entry name" value="HTH_LYTTR"/>
    <property type="match status" value="1"/>
</dbReference>
<evidence type="ECO:0000313" key="2">
    <source>
        <dbReference type="EMBL" id="CAM74812.1"/>
    </source>
</evidence>
<protein>
    <submittedName>
        <fullName evidence="2">Response regulator of the LytR/AlgR family</fullName>
    </submittedName>
</protein>
<name>A4TW05_9PROT</name>
<reference evidence="2" key="1">
    <citation type="journal article" date="2007" name="J. Bacteriol.">
        <title>Comparative genome analysis of four magnetotactic bacteria reveals a complex set of group-specific genes implicated in magnetosome biomineralization and function.</title>
        <authorList>
            <person name="Richter M."/>
            <person name="Kube M."/>
            <person name="Bazylinski D.A."/>
            <person name="Lombardot T."/>
            <person name="Gloeckner F.O."/>
            <person name="Reinhardt R."/>
            <person name="Schueler D."/>
        </authorList>
    </citation>
    <scope>NUCLEOTIDE SEQUENCE</scope>
    <source>
        <strain evidence="2">MSR-1</strain>
    </source>
</reference>
<dbReference type="Gene3D" id="3.30.450.20">
    <property type="entry name" value="PAS domain"/>
    <property type="match status" value="1"/>
</dbReference>
<organism evidence="2">
    <name type="scientific">Magnetospirillum gryphiswaldense</name>
    <dbReference type="NCBI Taxonomy" id="55518"/>
    <lineage>
        <taxon>Bacteria</taxon>
        <taxon>Pseudomonadati</taxon>
        <taxon>Pseudomonadota</taxon>
        <taxon>Alphaproteobacteria</taxon>
        <taxon>Rhodospirillales</taxon>
        <taxon>Rhodospirillaceae</taxon>
        <taxon>Magnetospirillum</taxon>
    </lineage>
</organism>
<dbReference type="Pfam" id="PF04397">
    <property type="entry name" value="LytTR"/>
    <property type="match status" value="1"/>
</dbReference>
<dbReference type="AlphaFoldDB" id="A4TW05"/>
<accession>A4TW05</accession>
<dbReference type="InterPro" id="IPR000014">
    <property type="entry name" value="PAS"/>
</dbReference>
<dbReference type="SUPFAM" id="SSF55785">
    <property type="entry name" value="PYP-like sensor domain (PAS domain)"/>
    <property type="match status" value="1"/>
</dbReference>
<dbReference type="EMBL" id="CU459003">
    <property type="protein sequence ID" value="CAM74812.1"/>
    <property type="molecule type" value="Genomic_DNA"/>
</dbReference>
<proteinExistence type="predicted"/>
<dbReference type="GO" id="GO:0003677">
    <property type="term" value="F:DNA binding"/>
    <property type="evidence" value="ECO:0007669"/>
    <property type="project" value="InterPro"/>
</dbReference>
<dbReference type="Gene3D" id="2.40.50.1020">
    <property type="entry name" value="LytTr DNA-binding domain"/>
    <property type="match status" value="1"/>
</dbReference>
<dbReference type="SMART" id="SM00850">
    <property type="entry name" value="LytTR"/>
    <property type="match status" value="1"/>
</dbReference>
<dbReference type="InterPro" id="IPR035965">
    <property type="entry name" value="PAS-like_dom_sf"/>
</dbReference>
<evidence type="ECO:0000259" key="1">
    <source>
        <dbReference type="PROSITE" id="PS50930"/>
    </source>
</evidence>
<dbReference type="InterPro" id="IPR007492">
    <property type="entry name" value="LytTR_DNA-bd_dom"/>
</dbReference>